<reference evidence="8" key="1">
    <citation type="journal article" date="2014" name="Int. J. Syst. Evol. Microbiol.">
        <title>Complete genome sequence of Corynebacterium casei LMG S-19264T (=DSM 44701T), isolated from a smear-ripened cheese.</title>
        <authorList>
            <consortium name="US DOE Joint Genome Institute (JGI-PGF)"/>
            <person name="Walter F."/>
            <person name="Albersmeier A."/>
            <person name="Kalinowski J."/>
            <person name="Ruckert C."/>
        </authorList>
    </citation>
    <scope>NUCLEOTIDE SEQUENCE</scope>
    <source>
        <strain evidence="8">CGMCC 4.5737</strain>
    </source>
</reference>
<name>A0A8J3C697_9PSEU</name>
<comment type="similarity">
    <text evidence="2">Belongs to the threonine synthase family.</text>
</comment>
<sequence length="425" mass="45430">MEHFGWVCSRCSATFGLADIRYTCGCCPHGGRLTLALDYQRLGAGHAPGDTVLLDEPSMWRYRRLLPVTESLSTSWVALPVGWTPLYRADKLGKQLGLAELFIKNEALNPTGSLKDRASALVVAKAMELGERTVATASSGNAAAALAGLCAATGLRCLVFVPERTPASKLAQLAAYGATVVRVRGDYDTAVELSLAASAEWGWYCRNTAVNPYTAEGKKTAALEILEQLGWKSPDAVLVPVGDGNILVGLYRGFVDALAMGWINQLPRLIGVQSDAAAALYEAWHRGGTEVVPTRAATVADSISVGNPQDGYRALQAVRDTNGVLTTVPESEIVPTARWFTQQTGVLAEPASAVTVAALPRLLRERHIRRDERMVIVHTGHGLKTLDVVMAGSPRARVVEPTLDALRSFITDHHGGEPAFVPANG</sequence>
<keyword evidence="3 6" id="KW-0663">Pyridoxal phosphate</keyword>
<dbReference type="CDD" id="cd01563">
    <property type="entry name" value="Thr-synth_1"/>
    <property type="match status" value="1"/>
</dbReference>
<dbReference type="GO" id="GO:0006567">
    <property type="term" value="P:L-threonine catabolic process"/>
    <property type="evidence" value="ECO:0007669"/>
    <property type="project" value="TreeGrafter"/>
</dbReference>
<evidence type="ECO:0000313" key="9">
    <source>
        <dbReference type="Proteomes" id="UP000637578"/>
    </source>
</evidence>
<proteinExistence type="inferred from homology"/>
<dbReference type="InterPro" id="IPR001926">
    <property type="entry name" value="TrpB-like_PALP"/>
</dbReference>
<dbReference type="GO" id="GO:0004795">
    <property type="term" value="F:threonine synthase activity"/>
    <property type="evidence" value="ECO:0007669"/>
    <property type="project" value="UniProtKB-UniRule"/>
</dbReference>
<comment type="cofactor">
    <cofactor evidence="1 6">
        <name>pyridoxal 5'-phosphate</name>
        <dbReference type="ChEBI" id="CHEBI:597326"/>
    </cofactor>
</comment>
<evidence type="ECO:0000256" key="6">
    <source>
        <dbReference type="PIRSR" id="PIRSR604450-51"/>
    </source>
</evidence>
<dbReference type="GO" id="GO:0004794">
    <property type="term" value="F:threonine deaminase activity"/>
    <property type="evidence" value="ECO:0007669"/>
    <property type="project" value="TreeGrafter"/>
</dbReference>
<feature type="domain" description="Tryptophan synthase beta chain-like PALP" evidence="7">
    <location>
        <begin position="79"/>
        <end position="380"/>
    </location>
</feature>
<dbReference type="PANTHER" id="PTHR48078">
    <property type="entry name" value="THREONINE DEHYDRATASE, MITOCHONDRIAL-RELATED"/>
    <property type="match status" value="1"/>
</dbReference>
<dbReference type="Gene3D" id="3.40.50.1100">
    <property type="match status" value="2"/>
</dbReference>
<evidence type="ECO:0000256" key="4">
    <source>
        <dbReference type="ARBA" id="ARBA00023239"/>
    </source>
</evidence>
<accession>A0A8J3C697</accession>
<evidence type="ECO:0000313" key="8">
    <source>
        <dbReference type="EMBL" id="GGM37211.1"/>
    </source>
</evidence>
<keyword evidence="4" id="KW-0456">Lyase</keyword>
<dbReference type="Proteomes" id="UP000637578">
    <property type="component" value="Unassembled WGS sequence"/>
</dbReference>
<dbReference type="InterPro" id="IPR050147">
    <property type="entry name" value="Ser/Thr_Dehydratase"/>
</dbReference>
<keyword evidence="9" id="KW-1185">Reference proteome</keyword>
<reference evidence="8" key="2">
    <citation type="submission" date="2020-09" db="EMBL/GenBank/DDBJ databases">
        <authorList>
            <person name="Sun Q."/>
            <person name="Zhou Y."/>
        </authorList>
    </citation>
    <scope>NUCLEOTIDE SEQUENCE</scope>
    <source>
        <strain evidence="8">CGMCC 4.5737</strain>
    </source>
</reference>
<evidence type="ECO:0000256" key="3">
    <source>
        <dbReference type="ARBA" id="ARBA00022898"/>
    </source>
</evidence>
<dbReference type="EC" id="4.2.3.1" evidence="5"/>
<gene>
    <name evidence="8" type="ORF">GCM10012275_05440</name>
</gene>
<evidence type="ECO:0000256" key="2">
    <source>
        <dbReference type="ARBA" id="ARBA00005517"/>
    </source>
</evidence>
<dbReference type="SUPFAM" id="SSF53686">
    <property type="entry name" value="Tryptophan synthase beta subunit-like PLP-dependent enzymes"/>
    <property type="match status" value="1"/>
</dbReference>
<dbReference type="AlphaFoldDB" id="A0A8J3C697"/>
<dbReference type="GO" id="GO:0009088">
    <property type="term" value="P:threonine biosynthetic process"/>
    <property type="evidence" value="ECO:0007669"/>
    <property type="project" value="UniProtKB-UniRule"/>
</dbReference>
<protein>
    <recommendedName>
        <fullName evidence="5">Threonine synthase</fullName>
        <ecNumber evidence="5">4.2.3.1</ecNumber>
    </recommendedName>
</protein>
<comment type="caution">
    <text evidence="8">The sequence shown here is derived from an EMBL/GenBank/DDBJ whole genome shotgun (WGS) entry which is preliminary data.</text>
</comment>
<dbReference type="GO" id="GO:0003941">
    <property type="term" value="F:L-serine ammonia-lyase activity"/>
    <property type="evidence" value="ECO:0007669"/>
    <property type="project" value="TreeGrafter"/>
</dbReference>
<dbReference type="PANTHER" id="PTHR48078:SF6">
    <property type="entry name" value="L-THREONINE DEHYDRATASE CATABOLIC TDCB"/>
    <property type="match status" value="1"/>
</dbReference>
<dbReference type="InterPro" id="IPR004450">
    <property type="entry name" value="Thr_synthase-like"/>
</dbReference>
<dbReference type="InterPro" id="IPR036052">
    <property type="entry name" value="TrpB-like_PALP_sf"/>
</dbReference>
<dbReference type="NCBIfam" id="TIGR00260">
    <property type="entry name" value="thrC"/>
    <property type="match status" value="1"/>
</dbReference>
<evidence type="ECO:0000256" key="5">
    <source>
        <dbReference type="NCBIfam" id="TIGR00260"/>
    </source>
</evidence>
<evidence type="ECO:0000256" key="1">
    <source>
        <dbReference type="ARBA" id="ARBA00001933"/>
    </source>
</evidence>
<dbReference type="GO" id="GO:0009097">
    <property type="term" value="P:isoleucine biosynthetic process"/>
    <property type="evidence" value="ECO:0007669"/>
    <property type="project" value="TreeGrafter"/>
</dbReference>
<dbReference type="GO" id="GO:0006565">
    <property type="term" value="P:L-serine catabolic process"/>
    <property type="evidence" value="ECO:0007669"/>
    <property type="project" value="TreeGrafter"/>
</dbReference>
<feature type="modified residue" description="N6-(pyridoxal phosphate)lysine" evidence="6">
    <location>
        <position position="115"/>
    </location>
</feature>
<dbReference type="EMBL" id="BMMK01000002">
    <property type="protein sequence ID" value="GGM37211.1"/>
    <property type="molecule type" value="Genomic_DNA"/>
</dbReference>
<organism evidence="8 9">
    <name type="scientific">Longimycelium tulufanense</name>
    <dbReference type="NCBI Taxonomy" id="907463"/>
    <lineage>
        <taxon>Bacteria</taxon>
        <taxon>Bacillati</taxon>
        <taxon>Actinomycetota</taxon>
        <taxon>Actinomycetes</taxon>
        <taxon>Pseudonocardiales</taxon>
        <taxon>Pseudonocardiaceae</taxon>
        <taxon>Longimycelium</taxon>
    </lineage>
</organism>
<dbReference type="Pfam" id="PF00291">
    <property type="entry name" value="PALP"/>
    <property type="match status" value="1"/>
</dbReference>
<evidence type="ECO:0000259" key="7">
    <source>
        <dbReference type="Pfam" id="PF00291"/>
    </source>
</evidence>